<sequence>MSKEMSLYPHPRRVVTGHDENGHAVFMADSRVPCLPVAINCNFAVLYETHEFPISNDGWEDPILKKTESLANHTGIVLRCVDFKPNTKTMFHRTESLDFGLVFDGEVVCYLDNGVELTLKAGDTCVQRGTIHGWDNRTDKPARIFFILSGKSPNILHSTDFVDPVVDPPRYCC</sequence>
<evidence type="ECO:0000313" key="3">
    <source>
        <dbReference type="Proteomes" id="UP000720189"/>
    </source>
</evidence>
<comment type="caution">
    <text evidence="2">The sequence shown here is derived from an EMBL/GenBank/DDBJ whole genome shotgun (WGS) entry which is preliminary data.</text>
</comment>
<dbReference type="PANTHER" id="PTHR36156">
    <property type="entry name" value="SLR2101 PROTEIN"/>
    <property type="match status" value="1"/>
</dbReference>
<dbReference type="InterPro" id="IPR014710">
    <property type="entry name" value="RmlC-like_jellyroll"/>
</dbReference>
<dbReference type="InterPro" id="IPR047142">
    <property type="entry name" value="OryJ/VirC-like"/>
</dbReference>
<dbReference type="InterPro" id="IPR011051">
    <property type="entry name" value="RmlC_Cupin_sf"/>
</dbReference>
<keyword evidence="3" id="KW-1185">Reference proteome</keyword>
<dbReference type="OrthoDB" id="5840532at2759"/>
<dbReference type="Proteomes" id="UP000720189">
    <property type="component" value="Unassembled WGS sequence"/>
</dbReference>
<dbReference type="Gene3D" id="2.60.120.10">
    <property type="entry name" value="Jelly Rolls"/>
    <property type="match status" value="1"/>
</dbReference>
<dbReference type="PANTHER" id="PTHR36156:SF2">
    <property type="entry name" value="CUPIN TYPE-2 DOMAIN-CONTAINING PROTEIN"/>
    <property type="match status" value="1"/>
</dbReference>
<dbReference type="CDD" id="cd02231">
    <property type="entry name" value="cupin_BLL6423-like"/>
    <property type="match status" value="1"/>
</dbReference>
<feature type="domain" description="Cupin type-2" evidence="1">
    <location>
        <begin position="81"/>
        <end position="147"/>
    </location>
</feature>
<evidence type="ECO:0000313" key="2">
    <source>
        <dbReference type="EMBL" id="KAH7230208.1"/>
    </source>
</evidence>
<dbReference type="GeneID" id="70224182"/>
<gene>
    <name evidence="2" type="ORF">BKA55DRAFT_583602</name>
</gene>
<accession>A0A9P9G0W5</accession>
<proteinExistence type="predicted"/>
<dbReference type="SUPFAM" id="SSF51182">
    <property type="entry name" value="RmlC-like cupins"/>
    <property type="match status" value="1"/>
</dbReference>
<dbReference type="Gene3D" id="2.20.70.150">
    <property type="match status" value="1"/>
</dbReference>
<dbReference type="RefSeq" id="XP_046043019.1">
    <property type="nucleotide sequence ID" value="XM_046194228.1"/>
</dbReference>
<dbReference type="InterPro" id="IPR013096">
    <property type="entry name" value="Cupin_2"/>
</dbReference>
<protein>
    <recommendedName>
        <fullName evidence="1">Cupin type-2 domain-containing protein</fullName>
    </recommendedName>
</protein>
<dbReference type="EMBL" id="JAGMUX010000023">
    <property type="protein sequence ID" value="KAH7230208.1"/>
    <property type="molecule type" value="Genomic_DNA"/>
</dbReference>
<name>A0A9P9G0W5_FUSRE</name>
<reference evidence="2" key="1">
    <citation type="journal article" date="2021" name="Nat. Commun.">
        <title>Genetic determinants of endophytism in the Arabidopsis root mycobiome.</title>
        <authorList>
            <person name="Mesny F."/>
            <person name="Miyauchi S."/>
            <person name="Thiergart T."/>
            <person name="Pickel B."/>
            <person name="Atanasova L."/>
            <person name="Karlsson M."/>
            <person name="Huettel B."/>
            <person name="Barry K.W."/>
            <person name="Haridas S."/>
            <person name="Chen C."/>
            <person name="Bauer D."/>
            <person name="Andreopoulos W."/>
            <person name="Pangilinan J."/>
            <person name="LaButti K."/>
            <person name="Riley R."/>
            <person name="Lipzen A."/>
            <person name="Clum A."/>
            <person name="Drula E."/>
            <person name="Henrissat B."/>
            <person name="Kohler A."/>
            <person name="Grigoriev I.V."/>
            <person name="Martin F.M."/>
            <person name="Hacquard S."/>
        </authorList>
    </citation>
    <scope>NUCLEOTIDE SEQUENCE</scope>
    <source>
        <strain evidence="2">MPI-CAGE-AT-0023</strain>
    </source>
</reference>
<evidence type="ECO:0000259" key="1">
    <source>
        <dbReference type="Pfam" id="PF07883"/>
    </source>
</evidence>
<dbReference type="AlphaFoldDB" id="A0A9P9G0W5"/>
<dbReference type="Pfam" id="PF07883">
    <property type="entry name" value="Cupin_2"/>
    <property type="match status" value="1"/>
</dbReference>
<organism evidence="2 3">
    <name type="scientific">Fusarium redolens</name>
    <dbReference type="NCBI Taxonomy" id="48865"/>
    <lineage>
        <taxon>Eukaryota</taxon>
        <taxon>Fungi</taxon>
        <taxon>Dikarya</taxon>
        <taxon>Ascomycota</taxon>
        <taxon>Pezizomycotina</taxon>
        <taxon>Sordariomycetes</taxon>
        <taxon>Hypocreomycetidae</taxon>
        <taxon>Hypocreales</taxon>
        <taxon>Nectriaceae</taxon>
        <taxon>Fusarium</taxon>
        <taxon>Fusarium redolens species complex</taxon>
    </lineage>
</organism>